<reference evidence="3" key="1">
    <citation type="submission" date="2023-10" db="EMBL/GenBank/DDBJ databases">
        <title>Characterization and whole genome sequencing of a novel strain of Bergeyella porcorum QD2021 isolated from pig.</title>
        <authorList>
            <person name="Liu G."/>
            <person name="Chen C."/>
            <person name="Han X."/>
        </authorList>
    </citation>
    <scope>NUCLEOTIDE SEQUENCE</scope>
    <source>
        <strain evidence="3">QD2021</strain>
    </source>
</reference>
<dbReference type="PANTHER" id="PTHR45663">
    <property type="entry name" value="GEO12009P1"/>
    <property type="match status" value="1"/>
</dbReference>
<protein>
    <submittedName>
        <fullName evidence="3">Thioredoxin-like domain-containing protein</fullName>
    </submittedName>
</protein>
<dbReference type="InterPro" id="IPR012336">
    <property type="entry name" value="Thioredoxin-like_fold"/>
</dbReference>
<dbReference type="PROSITE" id="PS51352">
    <property type="entry name" value="THIOREDOXIN_2"/>
    <property type="match status" value="1"/>
</dbReference>
<evidence type="ECO:0000313" key="3">
    <source>
        <dbReference type="EMBL" id="WOC50739.1"/>
    </source>
</evidence>
<gene>
    <name evidence="3" type="ORF">BPO_0092</name>
</gene>
<sequence>MVFKMKKIFSLPLLMAGALFYAQQSINFENAPFKDILAKAKKEKKLVFLDAYASWCGPCKMMEKNIFPKDEVKDFYNAHFINAHFDMEKGEGRDIAMKYGIRSYPTFLFLNGDGEVVFKGMGALDEKNFIALGKEADAVGKGGSAKERFEKGEKDPAFLLNTIKMNAGTDPVFAHKVADRYFSQRAKGAYTQEEVSILLHFLKSQSDALYTTFVQDKTEIVKHLPEASYQQFDNQFKLNAVVEKTFNHQTGTIDEEQFLAEAEAILGKAEAKTTLDKLKVYFYPSVGNFNAFEKAALAYYGDGDGFEDKELNRVAYTFAEKISNPESLKKAVVWAEKAVMKAETAENTYILAKLYLKTGNKDAAKMYAEQSLKLTKQRGMDASIPEQLLSEIKK</sequence>
<dbReference type="InterPro" id="IPR013766">
    <property type="entry name" value="Thioredoxin_domain"/>
</dbReference>
<dbReference type="Pfam" id="PF13098">
    <property type="entry name" value="Thioredoxin_2"/>
    <property type="match status" value="1"/>
</dbReference>
<dbReference type="CDD" id="cd02947">
    <property type="entry name" value="TRX_family"/>
    <property type="match status" value="1"/>
</dbReference>
<evidence type="ECO:0000256" key="1">
    <source>
        <dbReference type="SAM" id="SignalP"/>
    </source>
</evidence>
<organism evidence="3 4">
    <name type="scientific">Bergeyella porcorum</name>
    <dbReference type="NCBI Taxonomy" id="1735111"/>
    <lineage>
        <taxon>Bacteria</taxon>
        <taxon>Pseudomonadati</taxon>
        <taxon>Bacteroidota</taxon>
        <taxon>Flavobacteriia</taxon>
        <taxon>Flavobacteriales</taxon>
        <taxon>Weeksellaceae</taxon>
        <taxon>Bergeyella</taxon>
    </lineage>
</organism>
<dbReference type="Proteomes" id="UP001432059">
    <property type="component" value="Chromosome"/>
</dbReference>
<name>A0AAU0EZC4_9FLAO</name>
<dbReference type="PANTHER" id="PTHR45663:SF11">
    <property type="entry name" value="GEO12009P1"/>
    <property type="match status" value="1"/>
</dbReference>
<dbReference type="SUPFAM" id="SSF52833">
    <property type="entry name" value="Thioredoxin-like"/>
    <property type="match status" value="1"/>
</dbReference>
<dbReference type="KEGG" id="bpor:BPO_0092"/>
<dbReference type="SUPFAM" id="SSF81901">
    <property type="entry name" value="HCP-like"/>
    <property type="match status" value="1"/>
</dbReference>
<dbReference type="AlphaFoldDB" id="A0AAU0EZC4"/>
<dbReference type="InterPro" id="IPR036249">
    <property type="entry name" value="Thioredoxin-like_sf"/>
</dbReference>
<proteinExistence type="predicted"/>
<feature type="signal peptide" evidence="1">
    <location>
        <begin position="1"/>
        <end position="22"/>
    </location>
</feature>
<accession>A0AAU0EZC4</accession>
<feature type="chain" id="PRO_5043669823" evidence="1">
    <location>
        <begin position="23"/>
        <end position="394"/>
    </location>
</feature>
<feature type="domain" description="Thioredoxin" evidence="2">
    <location>
        <begin position="11"/>
        <end position="138"/>
    </location>
</feature>
<dbReference type="Gene3D" id="3.40.30.10">
    <property type="entry name" value="Glutaredoxin"/>
    <property type="match status" value="1"/>
</dbReference>
<dbReference type="GO" id="GO:0015035">
    <property type="term" value="F:protein-disulfide reductase activity"/>
    <property type="evidence" value="ECO:0007669"/>
    <property type="project" value="TreeGrafter"/>
</dbReference>
<evidence type="ECO:0000259" key="2">
    <source>
        <dbReference type="PROSITE" id="PS51352"/>
    </source>
</evidence>
<dbReference type="GO" id="GO:0005829">
    <property type="term" value="C:cytosol"/>
    <property type="evidence" value="ECO:0007669"/>
    <property type="project" value="TreeGrafter"/>
</dbReference>
<keyword evidence="4" id="KW-1185">Reference proteome</keyword>
<keyword evidence="1" id="KW-0732">Signal</keyword>
<dbReference type="GO" id="GO:0045454">
    <property type="term" value="P:cell redox homeostasis"/>
    <property type="evidence" value="ECO:0007669"/>
    <property type="project" value="TreeGrafter"/>
</dbReference>
<evidence type="ECO:0000313" key="4">
    <source>
        <dbReference type="Proteomes" id="UP001432059"/>
    </source>
</evidence>
<dbReference type="EMBL" id="CP136426">
    <property type="protein sequence ID" value="WOC50739.1"/>
    <property type="molecule type" value="Genomic_DNA"/>
</dbReference>